<dbReference type="SUPFAM" id="SSF53335">
    <property type="entry name" value="S-adenosyl-L-methionine-dependent methyltransferases"/>
    <property type="match status" value="1"/>
</dbReference>
<dbReference type="EMBL" id="BLLK01000045">
    <property type="protein sequence ID" value="GFH51216.1"/>
    <property type="molecule type" value="Genomic_DNA"/>
</dbReference>
<name>A0AAD3CU60_9STRA</name>
<keyword evidence="2" id="KW-1185">Reference proteome</keyword>
<reference evidence="1 2" key="1">
    <citation type="journal article" date="2021" name="Sci. Rep.">
        <title>The genome of the diatom Chaetoceros tenuissimus carries an ancient integrated fragment of an extant virus.</title>
        <authorList>
            <person name="Hongo Y."/>
            <person name="Kimura K."/>
            <person name="Takaki Y."/>
            <person name="Yoshida Y."/>
            <person name="Baba S."/>
            <person name="Kobayashi G."/>
            <person name="Nagasaki K."/>
            <person name="Hano T."/>
            <person name="Tomaru Y."/>
        </authorList>
    </citation>
    <scope>NUCLEOTIDE SEQUENCE [LARGE SCALE GENOMIC DNA]</scope>
    <source>
        <strain evidence="1 2">NIES-3715</strain>
    </source>
</reference>
<dbReference type="Gene3D" id="3.40.50.150">
    <property type="entry name" value="Vaccinia Virus protein VP39"/>
    <property type="match status" value="1"/>
</dbReference>
<comment type="caution">
    <text evidence="1">The sequence shown here is derived from an EMBL/GenBank/DDBJ whole genome shotgun (WGS) entry which is preliminary data.</text>
</comment>
<gene>
    <name evidence="1" type="ORF">CTEN210_07692</name>
</gene>
<dbReference type="Pfam" id="PF10294">
    <property type="entry name" value="Methyltransf_16"/>
    <property type="match status" value="1"/>
</dbReference>
<sequence>MPLPSNPHPIVSAFSKSLQLNDSKHKGEKKTGLQKTIQVLGWRNRHSQAENYPIEIKSPKEYNFQVKQFQRGEVEETYGTGATVWPAALVLVKYLEHLVSQEGSTAIKTFDGHMNIADFGAGTGVTSIAAALLFPRSFVLCTDGSDVVVELAKENVKNMSSKKCEKEEDDIVQVESSNILTTKYWWGDGSLLVALKKNKGSGAKFNVILVADCVLPKLYPIIPLIDGLDECMSETSVAFCTYEHRYYPEYDPKVYFCHHAAKRGLKVEQIPTAHQHPIYSVDDIELWKITRDHDHDGENIC</sequence>
<dbReference type="InterPro" id="IPR019410">
    <property type="entry name" value="Methyltransf_16"/>
</dbReference>
<organism evidence="1 2">
    <name type="scientific">Chaetoceros tenuissimus</name>
    <dbReference type="NCBI Taxonomy" id="426638"/>
    <lineage>
        <taxon>Eukaryota</taxon>
        <taxon>Sar</taxon>
        <taxon>Stramenopiles</taxon>
        <taxon>Ochrophyta</taxon>
        <taxon>Bacillariophyta</taxon>
        <taxon>Coscinodiscophyceae</taxon>
        <taxon>Chaetocerotophycidae</taxon>
        <taxon>Chaetocerotales</taxon>
        <taxon>Chaetocerotaceae</taxon>
        <taxon>Chaetoceros</taxon>
    </lineage>
</organism>
<dbReference type="InterPro" id="IPR029063">
    <property type="entry name" value="SAM-dependent_MTases_sf"/>
</dbReference>
<proteinExistence type="predicted"/>
<protein>
    <submittedName>
        <fullName evidence="1">Uncharacterized protein</fullName>
    </submittedName>
</protein>
<evidence type="ECO:0000313" key="2">
    <source>
        <dbReference type="Proteomes" id="UP001054902"/>
    </source>
</evidence>
<accession>A0AAD3CU60</accession>
<evidence type="ECO:0000313" key="1">
    <source>
        <dbReference type="EMBL" id="GFH51216.1"/>
    </source>
</evidence>
<dbReference type="AlphaFoldDB" id="A0AAD3CU60"/>
<dbReference type="PANTHER" id="PTHR14614">
    <property type="entry name" value="HEPATOCELLULAR CARCINOMA-ASSOCIATED ANTIGEN"/>
    <property type="match status" value="1"/>
</dbReference>
<dbReference type="Proteomes" id="UP001054902">
    <property type="component" value="Unassembled WGS sequence"/>
</dbReference>